<proteinExistence type="predicted"/>
<dbReference type="EMBL" id="BONZ01000049">
    <property type="protein sequence ID" value="GIH17087.1"/>
    <property type="molecule type" value="Genomic_DNA"/>
</dbReference>
<feature type="compositionally biased region" description="Pro residues" evidence="1">
    <location>
        <begin position="201"/>
        <end position="212"/>
    </location>
</feature>
<accession>A0A8J3QVX7</accession>
<organism evidence="2 3">
    <name type="scientific">Rugosimonospora africana</name>
    <dbReference type="NCBI Taxonomy" id="556532"/>
    <lineage>
        <taxon>Bacteria</taxon>
        <taxon>Bacillati</taxon>
        <taxon>Actinomycetota</taxon>
        <taxon>Actinomycetes</taxon>
        <taxon>Micromonosporales</taxon>
        <taxon>Micromonosporaceae</taxon>
        <taxon>Rugosimonospora</taxon>
    </lineage>
</organism>
<gene>
    <name evidence="2" type="ORF">Raf01_52590</name>
</gene>
<evidence type="ECO:0000256" key="1">
    <source>
        <dbReference type="SAM" id="MobiDB-lite"/>
    </source>
</evidence>
<comment type="caution">
    <text evidence="2">The sequence shown here is derived from an EMBL/GenBank/DDBJ whole genome shotgun (WGS) entry which is preliminary data.</text>
</comment>
<evidence type="ECO:0000313" key="2">
    <source>
        <dbReference type="EMBL" id="GIH17087.1"/>
    </source>
</evidence>
<keyword evidence="3" id="KW-1185">Reference proteome</keyword>
<evidence type="ECO:0000313" key="3">
    <source>
        <dbReference type="Proteomes" id="UP000642748"/>
    </source>
</evidence>
<reference evidence="2" key="1">
    <citation type="submission" date="2021-01" db="EMBL/GenBank/DDBJ databases">
        <title>Whole genome shotgun sequence of Rugosimonospora africana NBRC 104875.</title>
        <authorList>
            <person name="Komaki H."/>
            <person name="Tamura T."/>
        </authorList>
    </citation>
    <scope>NUCLEOTIDE SEQUENCE</scope>
    <source>
        <strain evidence="2">NBRC 104875</strain>
    </source>
</reference>
<feature type="region of interest" description="Disordered" evidence="1">
    <location>
        <begin position="175"/>
        <end position="212"/>
    </location>
</feature>
<sequence>MRFRDGSRGDGLSWGQAQTERALSRLKKIRRTESTDDRSARDDTVPLPLSGILAVPAIRTAVCDFARAPASAGADSGLREALGRGEVPESPLRRALIEGDALRSAFTAAVRDGIGSRATREFLVRYLSATGRTAELDRLNSESHLPGHQSDLFDLFATHELRALDELHEQVATGTVELSLRAPERLPDRSSRHVDDNPAQPDFPPSPARPPG</sequence>
<dbReference type="Proteomes" id="UP000642748">
    <property type="component" value="Unassembled WGS sequence"/>
</dbReference>
<dbReference type="AlphaFoldDB" id="A0A8J3QVX7"/>
<feature type="compositionally biased region" description="Basic and acidic residues" evidence="1">
    <location>
        <begin position="182"/>
        <end position="196"/>
    </location>
</feature>
<protein>
    <submittedName>
        <fullName evidence="2">Uncharacterized protein</fullName>
    </submittedName>
</protein>
<name>A0A8J3QVX7_9ACTN</name>